<evidence type="ECO:0000313" key="4">
    <source>
        <dbReference type="Proteomes" id="UP001465976"/>
    </source>
</evidence>
<dbReference type="Proteomes" id="UP001465976">
    <property type="component" value="Unassembled WGS sequence"/>
</dbReference>
<comment type="caution">
    <text evidence="3">The sequence shown here is derived from an EMBL/GenBank/DDBJ whole genome shotgun (WGS) entry which is preliminary data.</text>
</comment>
<organism evidence="3 4">
    <name type="scientific">Marasmius crinis-equi</name>
    <dbReference type="NCBI Taxonomy" id="585013"/>
    <lineage>
        <taxon>Eukaryota</taxon>
        <taxon>Fungi</taxon>
        <taxon>Dikarya</taxon>
        <taxon>Basidiomycota</taxon>
        <taxon>Agaricomycotina</taxon>
        <taxon>Agaricomycetes</taxon>
        <taxon>Agaricomycetidae</taxon>
        <taxon>Agaricales</taxon>
        <taxon>Marasmiineae</taxon>
        <taxon>Marasmiaceae</taxon>
        <taxon>Marasmius</taxon>
    </lineage>
</organism>
<feature type="compositionally biased region" description="Polar residues" evidence="1">
    <location>
        <begin position="55"/>
        <end position="88"/>
    </location>
</feature>
<feature type="region of interest" description="Disordered" evidence="1">
    <location>
        <begin position="347"/>
        <end position="368"/>
    </location>
</feature>
<feature type="compositionally biased region" description="Polar residues" evidence="1">
    <location>
        <begin position="205"/>
        <end position="218"/>
    </location>
</feature>
<keyword evidence="4" id="KW-1185">Reference proteome</keyword>
<name>A0ABR3FCX3_9AGAR</name>
<proteinExistence type="predicted"/>
<feature type="domain" description="DUF6699" evidence="2">
    <location>
        <begin position="257"/>
        <end position="386"/>
    </location>
</feature>
<dbReference type="InterPro" id="IPR046522">
    <property type="entry name" value="DUF6699"/>
</dbReference>
<sequence length="404" mass="45137">MSLGNQNSSVSQHSSQSGSSRDRRRSSVPHHTPNFRYSRPHSSHHSQSSSTSSSPNILSDRTTIESRQTSNTSIASHASRSTSQGTDSSLFVYPRDALKRATPAQILEEKDKSIFVYPRDRRREAAQPPPKQPLALTTVPYPYSQYRSPYVTKERPRTAPHHVPPPPPTTQSREREESRSRTRRTARVHFQIEGEEEEGEGASPGDSTGNGAGVQASTTITGGGITYVQRLKSWIFKSRNPKLSPLLHYTPQKIPIRVDLRFPGAQAIAFLPFPVDVSPADLFRPAMTPALRFMRLYHHMLPWYIDLVSEASEPLGITVGNVVYNLIRELQKPVGIEEGVRHVGIERARDAREREGRGRGTSDKQGQVRRVDYLMGQTMFHGLERVGGGMWRFRTSQANGNGAV</sequence>
<dbReference type="Pfam" id="PF20415">
    <property type="entry name" value="DUF6699"/>
    <property type="match status" value="1"/>
</dbReference>
<feature type="compositionally biased region" description="Low complexity" evidence="1">
    <location>
        <begin position="8"/>
        <end position="19"/>
    </location>
</feature>
<feature type="region of interest" description="Disordered" evidence="1">
    <location>
        <begin position="121"/>
        <end position="218"/>
    </location>
</feature>
<protein>
    <recommendedName>
        <fullName evidence="2">DUF6699 domain-containing protein</fullName>
    </recommendedName>
</protein>
<dbReference type="EMBL" id="JBAHYK010000536">
    <property type="protein sequence ID" value="KAL0573156.1"/>
    <property type="molecule type" value="Genomic_DNA"/>
</dbReference>
<feature type="region of interest" description="Disordered" evidence="1">
    <location>
        <begin position="1"/>
        <end position="88"/>
    </location>
</feature>
<evidence type="ECO:0000259" key="2">
    <source>
        <dbReference type="Pfam" id="PF20415"/>
    </source>
</evidence>
<feature type="compositionally biased region" description="Low complexity" evidence="1">
    <location>
        <begin position="45"/>
        <end position="54"/>
    </location>
</feature>
<reference evidence="3 4" key="1">
    <citation type="submission" date="2024-02" db="EMBL/GenBank/DDBJ databases">
        <title>A draft genome for the cacao thread blight pathogen Marasmius crinis-equi.</title>
        <authorList>
            <person name="Cohen S.P."/>
            <person name="Baruah I.K."/>
            <person name="Amoako-Attah I."/>
            <person name="Bukari Y."/>
            <person name="Meinhardt L.W."/>
            <person name="Bailey B.A."/>
        </authorList>
    </citation>
    <scope>NUCLEOTIDE SEQUENCE [LARGE SCALE GENOMIC DNA]</scope>
    <source>
        <strain evidence="3 4">GH-76</strain>
    </source>
</reference>
<evidence type="ECO:0000256" key="1">
    <source>
        <dbReference type="SAM" id="MobiDB-lite"/>
    </source>
</evidence>
<evidence type="ECO:0000313" key="3">
    <source>
        <dbReference type="EMBL" id="KAL0573156.1"/>
    </source>
</evidence>
<gene>
    <name evidence="3" type="ORF">V5O48_008808</name>
</gene>
<accession>A0ABR3FCX3</accession>
<feature type="compositionally biased region" description="Basic and acidic residues" evidence="1">
    <location>
        <begin position="347"/>
        <end position="362"/>
    </location>
</feature>